<name>A0A0F9DYC8_9ZZZZ</name>
<comment type="caution">
    <text evidence="1">The sequence shown here is derived from an EMBL/GenBank/DDBJ whole genome shotgun (WGS) entry which is preliminary data.</text>
</comment>
<evidence type="ECO:0000313" key="1">
    <source>
        <dbReference type="EMBL" id="KKL58791.1"/>
    </source>
</evidence>
<protein>
    <submittedName>
        <fullName evidence="1">Uncharacterized protein</fullName>
    </submittedName>
</protein>
<dbReference type="EMBL" id="LAZR01029699">
    <property type="protein sequence ID" value="KKL58791.1"/>
    <property type="molecule type" value="Genomic_DNA"/>
</dbReference>
<proteinExistence type="predicted"/>
<organism evidence="1">
    <name type="scientific">marine sediment metagenome</name>
    <dbReference type="NCBI Taxonomy" id="412755"/>
    <lineage>
        <taxon>unclassified sequences</taxon>
        <taxon>metagenomes</taxon>
        <taxon>ecological metagenomes</taxon>
    </lineage>
</organism>
<accession>A0A0F9DYC8</accession>
<reference evidence="1" key="1">
    <citation type="journal article" date="2015" name="Nature">
        <title>Complex archaea that bridge the gap between prokaryotes and eukaryotes.</title>
        <authorList>
            <person name="Spang A."/>
            <person name="Saw J.H."/>
            <person name="Jorgensen S.L."/>
            <person name="Zaremba-Niedzwiedzka K."/>
            <person name="Martijn J."/>
            <person name="Lind A.E."/>
            <person name="van Eijk R."/>
            <person name="Schleper C."/>
            <person name="Guy L."/>
            <person name="Ettema T.J."/>
        </authorList>
    </citation>
    <scope>NUCLEOTIDE SEQUENCE</scope>
</reference>
<gene>
    <name evidence="1" type="ORF">LCGC14_2221830</name>
</gene>
<dbReference type="AlphaFoldDB" id="A0A0F9DYC8"/>
<sequence>MWSISRCKTYKKISGNAYVPFRGPFQEFLPVSSRNAVETLPSAHPFFGNIQIRSERFPPPRSNDLSVALHARHYGEVLHFCQGETLQCILWINPPHYSS</sequence>